<accession>A0A4U3KSC2</accession>
<dbReference type="AlphaFoldDB" id="A0A4U3KSC2"/>
<reference evidence="1 2" key="1">
    <citation type="submission" date="2019-05" db="EMBL/GenBank/DDBJ databases">
        <title>Panacibacter sp. strain 17mud1-8 Genome sequencing and assembly.</title>
        <authorList>
            <person name="Chhetri G."/>
        </authorList>
    </citation>
    <scope>NUCLEOTIDE SEQUENCE [LARGE SCALE GENOMIC DNA]</scope>
    <source>
        <strain evidence="1 2">17mud1-8</strain>
    </source>
</reference>
<evidence type="ECO:0000313" key="2">
    <source>
        <dbReference type="Proteomes" id="UP000305848"/>
    </source>
</evidence>
<protein>
    <submittedName>
        <fullName evidence="1">Uncharacterized protein</fullName>
    </submittedName>
</protein>
<organism evidence="1 2">
    <name type="scientific">Ilyomonas limi</name>
    <dbReference type="NCBI Taxonomy" id="2575867"/>
    <lineage>
        <taxon>Bacteria</taxon>
        <taxon>Pseudomonadati</taxon>
        <taxon>Bacteroidota</taxon>
        <taxon>Chitinophagia</taxon>
        <taxon>Chitinophagales</taxon>
        <taxon>Chitinophagaceae</taxon>
        <taxon>Ilyomonas</taxon>
    </lineage>
</organism>
<comment type="caution">
    <text evidence="1">The sequence shown here is derived from an EMBL/GenBank/DDBJ whole genome shotgun (WGS) entry which is preliminary data.</text>
</comment>
<dbReference type="OrthoDB" id="956134at2"/>
<dbReference type="RefSeq" id="WP_137264051.1">
    <property type="nucleotide sequence ID" value="NZ_SZQL01000032.1"/>
</dbReference>
<gene>
    <name evidence="1" type="ORF">FC093_22370</name>
</gene>
<dbReference type="EMBL" id="SZQL01000032">
    <property type="protein sequence ID" value="TKK64549.1"/>
    <property type="molecule type" value="Genomic_DNA"/>
</dbReference>
<proteinExistence type="predicted"/>
<name>A0A4U3KSC2_9BACT</name>
<keyword evidence="2" id="KW-1185">Reference proteome</keyword>
<evidence type="ECO:0000313" key="1">
    <source>
        <dbReference type="EMBL" id="TKK64549.1"/>
    </source>
</evidence>
<dbReference type="Proteomes" id="UP000305848">
    <property type="component" value="Unassembled WGS sequence"/>
</dbReference>
<sequence>MINTQELRVGSYILVDNTIRKVCCIKNDASATQLSHIGFETNHSCEYEAASSERLTAVPISNELLRALGFTFHDYHKTWQHERPKKTFTIELNTEYSAVDFSHRTLVKHIQYLHLLQNLFYSVQQQELTLNAIRDTVLTN</sequence>